<proteinExistence type="predicted"/>
<dbReference type="InterPro" id="IPR032675">
    <property type="entry name" value="LRR_dom_sf"/>
</dbReference>
<dbReference type="PANTHER" id="PTHR47679">
    <property type="entry name" value="PROTEIN TORNADO 1"/>
    <property type="match status" value="1"/>
</dbReference>
<evidence type="ECO:0000313" key="2">
    <source>
        <dbReference type="Proteomes" id="UP000821837"/>
    </source>
</evidence>
<sequence length="778" mass="87028">MDPPSTLVMENGIHSLDSARLLLMAERLNDNLRSGGVDLQASCSDVPGKTKCWLRLHLPAVNEVLWKVSTQLVEHAPARNKSVCEAELDQILRAHLDVKALEALLLANRTLHRLKFRYDSLPSKAPAMLARALEDNFVFLTLEFEYQHAQYDMHPVMRVLNRNRSLLNRAVECVLDIARDEHSTRALRLLSNSESLLDAVGTASGKDTLFEFEDNAQQRRLSRRHASGALHKPADNMEPASTGVRSLESAIKSLDSVRLLKKSESLHNKLKSRGVDLQVSCGIALGEAKCWLRWHLPVLNEVLWKACMQIIEHAPGAFTLSCVQGPDPDVQRTDASLLEGTLMVYRLLEYHRCIKRLVLGMSAVLLWHFPSMFGRALENDQGIVEAAGHHVDMGERWREMLRCGVLASALGKLCPGLDCLDVTPLVLDNAAAECIADGIRKSNLKRLHLCNNMSGRVARQLFAAVNTCQSLTSLHFAGYTMFSRSSAVALAAALKSNRTLRKLRVKFLDDDVLGLILASLKHNNTLQEMMFDFSADIPRTTLLDGLQALSANTAVMNGLARNKTVYEVEFNQNLRAHQDVKALETLLLANRTLRRLKFTGYVLPGKAPHFLARALEENFVFLTLEFHHYNDGNDLYPVIKADDMEPPPTGISGMESRIRSVDSARLLLVAEMLRGQLKSRGMDLQAPCSDVLGKRKCWLRLHLPAVNEVLWRVSMQLVEHAPGALTLSHVERADMDMLRADTSLMDGVIMLYSLLENHTCVKRLLLTPRALLLRYFPS</sequence>
<dbReference type="PANTHER" id="PTHR47679:SF1">
    <property type="entry name" value="PROTEIN TORNADO 1"/>
    <property type="match status" value="1"/>
</dbReference>
<reference evidence="1" key="2">
    <citation type="submission" date="2021-09" db="EMBL/GenBank/DDBJ databases">
        <authorList>
            <person name="Jia N."/>
            <person name="Wang J."/>
            <person name="Shi W."/>
            <person name="Du L."/>
            <person name="Sun Y."/>
            <person name="Zhan W."/>
            <person name="Jiang J."/>
            <person name="Wang Q."/>
            <person name="Zhang B."/>
            <person name="Ji P."/>
            <person name="Sakyi L.B."/>
            <person name="Cui X."/>
            <person name="Yuan T."/>
            <person name="Jiang B."/>
            <person name="Yang W."/>
            <person name="Lam T.T.-Y."/>
            <person name="Chang Q."/>
            <person name="Ding S."/>
            <person name="Wang X."/>
            <person name="Zhu J."/>
            <person name="Ruan X."/>
            <person name="Zhao L."/>
            <person name="Wei J."/>
            <person name="Que T."/>
            <person name="Du C."/>
            <person name="Cheng J."/>
            <person name="Dai P."/>
            <person name="Han X."/>
            <person name="Huang E."/>
            <person name="Gao Y."/>
            <person name="Liu J."/>
            <person name="Shao H."/>
            <person name="Ye R."/>
            <person name="Li L."/>
            <person name="Wei W."/>
            <person name="Wang X."/>
            <person name="Wang C."/>
            <person name="Huo Q."/>
            <person name="Li W."/>
            <person name="Guo W."/>
            <person name="Chen H."/>
            <person name="Chen S."/>
            <person name="Zhou L."/>
            <person name="Zhou L."/>
            <person name="Ni X."/>
            <person name="Tian J."/>
            <person name="Zhou Y."/>
            <person name="Sheng Y."/>
            <person name="Liu T."/>
            <person name="Pan Y."/>
            <person name="Xia L."/>
            <person name="Li J."/>
            <person name="Zhao F."/>
            <person name="Cao W."/>
        </authorList>
    </citation>
    <scope>NUCLEOTIDE SEQUENCE</scope>
    <source>
        <strain evidence="1">Rsan-2018</strain>
        <tissue evidence="1">Larvae</tissue>
    </source>
</reference>
<gene>
    <name evidence="1" type="ORF">HPB52_009484</name>
</gene>
<evidence type="ECO:0000313" key="1">
    <source>
        <dbReference type="EMBL" id="KAH7976174.1"/>
    </source>
</evidence>
<dbReference type="AlphaFoldDB" id="A0A9D4QFH2"/>
<dbReference type="Gene3D" id="3.80.10.10">
    <property type="entry name" value="Ribonuclease Inhibitor"/>
    <property type="match status" value="1"/>
</dbReference>
<organism evidence="1 2">
    <name type="scientific">Rhipicephalus sanguineus</name>
    <name type="common">Brown dog tick</name>
    <name type="synonym">Ixodes sanguineus</name>
    <dbReference type="NCBI Taxonomy" id="34632"/>
    <lineage>
        <taxon>Eukaryota</taxon>
        <taxon>Metazoa</taxon>
        <taxon>Ecdysozoa</taxon>
        <taxon>Arthropoda</taxon>
        <taxon>Chelicerata</taxon>
        <taxon>Arachnida</taxon>
        <taxon>Acari</taxon>
        <taxon>Parasitiformes</taxon>
        <taxon>Ixodida</taxon>
        <taxon>Ixodoidea</taxon>
        <taxon>Ixodidae</taxon>
        <taxon>Rhipicephalinae</taxon>
        <taxon>Rhipicephalus</taxon>
        <taxon>Rhipicephalus</taxon>
    </lineage>
</organism>
<reference evidence="1" key="1">
    <citation type="journal article" date="2020" name="Cell">
        <title>Large-Scale Comparative Analyses of Tick Genomes Elucidate Their Genetic Diversity and Vector Capacities.</title>
        <authorList>
            <consortium name="Tick Genome and Microbiome Consortium (TIGMIC)"/>
            <person name="Jia N."/>
            <person name="Wang J."/>
            <person name="Shi W."/>
            <person name="Du L."/>
            <person name="Sun Y."/>
            <person name="Zhan W."/>
            <person name="Jiang J.F."/>
            <person name="Wang Q."/>
            <person name="Zhang B."/>
            <person name="Ji P."/>
            <person name="Bell-Sakyi L."/>
            <person name="Cui X.M."/>
            <person name="Yuan T.T."/>
            <person name="Jiang B.G."/>
            <person name="Yang W.F."/>
            <person name="Lam T.T."/>
            <person name="Chang Q.C."/>
            <person name="Ding S.J."/>
            <person name="Wang X.J."/>
            <person name="Zhu J.G."/>
            <person name="Ruan X.D."/>
            <person name="Zhao L."/>
            <person name="Wei J.T."/>
            <person name="Ye R.Z."/>
            <person name="Que T.C."/>
            <person name="Du C.H."/>
            <person name="Zhou Y.H."/>
            <person name="Cheng J.X."/>
            <person name="Dai P.F."/>
            <person name="Guo W.B."/>
            <person name="Han X.H."/>
            <person name="Huang E.J."/>
            <person name="Li L.F."/>
            <person name="Wei W."/>
            <person name="Gao Y.C."/>
            <person name="Liu J.Z."/>
            <person name="Shao H.Z."/>
            <person name="Wang X."/>
            <person name="Wang C.C."/>
            <person name="Yang T.C."/>
            <person name="Huo Q.B."/>
            <person name="Li W."/>
            <person name="Chen H.Y."/>
            <person name="Chen S.E."/>
            <person name="Zhou L.G."/>
            <person name="Ni X.B."/>
            <person name="Tian J.H."/>
            <person name="Sheng Y."/>
            <person name="Liu T."/>
            <person name="Pan Y.S."/>
            <person name="Xia L.Y."/>
            <person name="Li J."/>
            <person name="Zhao F."/>
            <person name="Cao W.C."/>
        </authorList>
    </citation>
    <scope>NUCLEOTIDE SEQUENCE</scope>
    <source>
        <strain evidence="1">Rsan-2018</strain>
    </source>
</reference>
<dbReference type="VEuPathDB" id="VectorBase:RSAN_035781"/>
<comment type="caution">
    <text evidence="1">The sequence shown here is derived from an EMBL/GenBank/DDBJ whole genome shotgun (WGS) entry which is preliminary data.</text>
</comment>
<keyword evidence="2" id="KW-1185">Reference proteome</keyword>
<dbReference type="VEuPathDB" id="VectorBase:RSAN_039259"/>
<dbReference type="EMBL" id="JABSTV010001246">
    <property type="protein sequence ID" value="KAH7976174.1"/>
    <property type="molecule type" value="Genomic_DNA"/>
</dbReference>
<name>A0A9D4QFH2_RHISA</name>
<dbReference type="SUPFAM" id="SSF52047">
    <property type="entry name" value="RNI-like"/>
    <property type="match status" value="1"/>
</dbReference>
<protein>
    <submittedName>
        <fullName evidence="1">Uncharacterized protein</fullName>
    </submittedName>
</protein>
<dbReference type="Proteomes" id="UP000821837">
    <property type="component" value="Chromosome 10"/>
</dbReference>
<accession>A0A9D4QFH2</accession>